<dbReference type="GO" id="GO:0030170">
    <property type="term" value="F:pyridoxal phosphate binding"/>
    <property type="evidence" value="ECO:0007669"/>
    <property type="project" value="UniProtKB-UniRule"/>
</dbReference>
<dbReference type="PANTHER" id="PTHR10146">
    <property type="entry name" value="PROLINE SYNTHETASE CO-TRANSCRIBED BACTERIAL HOMOLOG PROTEIN"/>
    <property type="match status" value="1"/>
</dbReference>
<comment type="cofactor">
    <cofactor evidence="3">
        <name>pyridoxal 5'-phosphate</name>
        <dbReference type="ChEBI" id="CHEBI:597326"/>
    </cofactor>
</comment>
<dbReference type="InterPro" id="IPR001608">
    <property type="entry name" value="Ala_racemase_N"/>
</dbReference>
<sequence length="267" mass="28713">MPVESAAPERARELRDNYDDILRQVDEAAARRTEGPQPRLVAVSKYKPASDILALYEHGVRHFGENYPQELEGKAKDLPSDIAWHFIGALQSNKAKLLAAIPNLFAVETLTSVKAANHLHNALSSAPSPRSAPLNVFLQVNTSGEEQKSGLPALSPSTPSGELVDLALHVVQKCPTLRLKGLMTIGSFEASTSGERNPDFERLKESREALVAALRERAGVDAVRALEADGGLELSMGMSNDFAEAIEQGSTNVRVGSSIFGARPPKA</sequence>
<keyword evidence="1 2" id="KW-0663">Pyridoxal phosphate</keyword>
<gene>
    <name evidence="6" type="ORF">Rhopal_005122-T1</name>
</gene>
<comment type="similarity">
    <text evidence="2 4">Belongs to the pyridoxal phosphate-binding protein YggS/PROSC family.</text>
</comment>
<evidence type="ECO:0000256" key="2">
    <source>
        <dbReference type="HAMAP-Rule" id="MF_03225"/>
    </source>
</evidence>
<name>A0AAV5GU18_9BASI</name>
<protein>
    <recommendedName>
        <fullName evidence="2">Pyridoxal phosphate homeostasis protein</fullName>
        <shortName evidence="2">PLP homeostasis protein</shortName>
    </recommendedName>
</protein>
<dbReference type="NCBIfam" id="TIGR00044">
    <property type="entry name" value="YggS family pyridoxal phosphate-dependent enzyme"/>
    <property type="match status" value="1"/>
</dbReference>
<dbReference type="CDD" id="cd06822">
    <property type="entry name" value="PLPDE_III_YBL036c_euk"/>
    <property type="match status" value="1"/>
</dbReference>
<evidence type="ECO:0000313" key="6">
    <source>
        <dbReference type="EMBL" id="GJN92093.1"/>
    </source>
</evidence>
<dbReference type="PIRSF" id="PIRSF004848">
    <property type="entry name" value="YBL036c_PLPDEIII"/>
    <property type="match status" value="1"/>
</dbReference>
<feature type="domain" description="Alanine racemase N-terminal" evidence="5">
    <location>
        <begin position="30"/>
        <end position="264"/>
    </location>
</feature>
<proteinExistence type="inferred from homology"/>
<organism evidence="6 7">
    <name type="scientific">Rhodotorula paludigena</name>
    <dbReference type="NCBI Taxonomy" id="86838"/>
    <lineage>
        <taxon>Eukaryota</taxon>
        <taxon>Fungi</taxon>
        <taxon>Dikarya</taxon>
        <taxon>Basidiomycota</taxon>
        <taxon>Pucciniomycotina</taxon>
        <taxon>Microbotryomycetes</taxon>
        <taxon>Sporidiobolales</taxon>
        <taxon>Sporidiobolaceae</taxon>
        <taxon>Rhodotorula</taxon>
    </lineage>
</organism>
<dbReference type="InterPro" id="IPR011078">
    <property type="entry name" value="PyrdxlP_homeostasis"/>
</dbReference>
<evidence type="ECO:0000313" key="7">
    <source>
        <dbReference type="Proteomes" id="UP001342314"/>
    </source>
</evidence>
<evidence type="ECO:0000256" key="3">
    <source>
        <dbReference type="PIRSR" id="PIRSR004848-1"/>
    </source>
</evidence>
<reference evidence="6 7" key="1">
    <citation type="submission" date="2021-12" db="EMBL/GenBank/DDBJ databases">
        <title>High titer production of polyol ester of fatty acids by Rhodotorula paludigena BS15 towards product separation-free biomass refinery.</title>
        <authorList>
            <person name="Mano J."/>
            <person name="Ono H."/>
            <person name="Tanaka T."/>
            <person name="Naito K."/>
            <person name="Sushida H."/>
            <person name="Ike M."/>
            <person name="Tokuyasu K."/>
            <person name="Kitaoka M."/>
        </authorList>
    </citation>
    <scope>NUCLEOTIDE SEQUENCE [LARGE SCALE GENOMIC DNA]</scope>
    <source>
        <strain evidence="6 7">BS15</strain>
    </source>
</reference>
<accession>A0AAV5GU18</accession>
<evidence type="ECO:0000256" key="1">
    <source>
        <dbReference type="ARBA" id="ARBA00022898"/>
    </source>
</evidence>
<keyword evidence="7" id="KW-1185">Reference proteome</keyword>
<comment type="caution">
    <text evidence="6">The sequence shown here is derived from an EMBL/GenBank/DDBJ whole genome shotgun (WGS) entry which is preliminary data.</text>
</comment>
<dbReference type="Proteomes" id="UP001342314">
    <property type="component" value="Unassembled WGS sequence"/>
</dbReference>
<dbReference type="SUPFAM" id="SSF51419">
    <property type="entry name" value="PLP-binding barrel"/>
    <property type="match status" value="1"/>
</dbReference>
<dbReference type="AlphaFoldDB" id="A0AAV5GU18"/>
<dbReference type="HAMAP" id="MF_02087">
    <property type="entry name" value="PLP_homeostasis"/>
    <property type="match status" value="1"/>
</dbReference>
<feature type="modified residue" description="N6-(pyridoxal phosphate)lysine" evidence="2 3">
    <location>
        <position position="45"/>
    </location>
</feature>
<dbReference type="PANTHER" id="PTHR10146:SF14">
    <property type="entry name" value="PYRIDOXAL PHOSPHATE HOMEOSTASIS PROTEIN"/>
    <property type="match status" value="1"/>
</dbReference>
<dbReference type="Gene3D" id="3.20.20.10">
    <property type="entry name" value="Alanine racemase"/>
    <property type="match status" value="1"/>
</dbReference>
<dbReference type="PROSITE" id="PS01211">
    <property type="entry name" value="UPF0001"/>
    <property type="match status" value="1"/>
</dbReference>
<comment type="function">
    <text evidence="2">Pyridoxal 5'-phosphate (PLP)-binding protein, which may be involved in intracellular homeostatic regulation of pyridoxal 5'-phosphate (PLP), the active form of vitamin B6.</text>
</comment>
<evidence type="ECO:0000259" key="5">
    <source>
        <dbReference type="Pfam" id="PF01168"/>
    </source>
</evidence>
<evidence type="ECO:0000256" key="4">
    <source>
        <dbReference type="RuleBase" id="RU004514"/>
    </source>
</evidence>
<dbReference type="FunFam" id="3.20.20.10:FF:000007">
    <property type="entry name" value="Pyridoxal phosphate homeostasis protein"/>
    <property type="match status" value="1"/>
</dbReference>
<dbReference type="InterPro" id="IPR029066">
    <property type="entry name" value="PLP-binding_barrel"/>
</dbReference>
<dbReference type="EMBL" id="BQKY01000010">
    <property type="protein sequence ID" value="GJN92093.1"/>
    <property type="molecule type" value="Genomic_DNA"/>
</dbReference>
<dbReference type="Pfam" id="PF01168">
    <property type="entry name" value="Ala_racemase_N"/>
    <property type="match status" value="1"/>
</dbReference>